<sequence length="326" mass="35759">MAGIGSVFLGDIQRHRVFSTSTPPSSPPGSAIYSGISSSPPSTEQPTDDNDDNIEGEEQPDTNTNPATASKDDNAKPLKAVTIDPVLSLELRLRWLEALVFGVPEVKPASTGRVGRSLRNTSKRTVSSAENKTTSLKHGETLVRLAKDLQSRLDAIVEGNEGLKRFMSHFDQHAHLLTSASVLSGVLADTRQSSASAPDYANMAPEEFEALLQEMEPDIRAADRDMREIEMLESKGVTGAGKLAEYEKLKPRLETVIATHQENLELAALLEKRIATLVRNHATQVDALSELFVAWDETLTETENKVTTLEREKAERLRLGLEQDTY</sequence>
<accession>A0A0C2XIE1</accession>
<feature type="compositionally biased region" description="Acidic residues" evidence="1">
    <location>
        <begin position="46"/>
        <end position="60"/>
    </location>
</feature>
<dbReference type="STRING" id="946122.A0A0C2XIE1"/>
<evidence type="ECO:0000313" key="3">
    <source>
        <dbReference type="Proteomes" id="UP000054549"/>
    </source>
</evidence>
<feature type="region of interest" description="Disordered" evidence="1">
    <location>
        <begin position="110"/>
        <end position="134"/>
    </location>
</feature>
<dbReference type="EMBL" id="KN818226">
    <property type="protein sequence ID" value="KIL69241.1"/>
    <property type="molecule type" value="Genomic_DNA"/>
</dbReference>
<dbReference type="AlphaFoldDB" id="A0A0C2XIE1"/>
<evidence type="ECO:0000256" key="1">
    <source>
        <dbReference type="SAM" id="MobiDB-lite"/>
    </source>
</evidence>
<dbReference type="OrthoDB" id="16729at2759"/>
<feature type="region of interest" description="Disordered" evidence="1">
    <location>
        <begin position="17"/>
        <end position="73"/>
    </location>
</feature>
<evidence type="ECO:0000313" key="2">
    <source>
        <dbReference type="EMBL" id="KIL69241.1"/>
    </source>
</evidence>
<name>A0A0C2XIE1_AMAMK</name>
<proteinExistence type="predicted"/>
<keyword evidence="3" id="KW-1185">Reference proteome</keyword>
<dbReference type="InParanoid" id="A0A0C2XIE1"/>
<gene>
    <name evidence="2" type="ORF">M378DRAFT_70192</name>
</gene>
<dbReference type="GO" id="GO:0061640">
    <property type="term" value="P:cytoskeleton-dependent cytokinesis"/>
    <property type="evidence" value="ECO:0007669"/>
    <property type="project" value="InterPro"/>
</dbReference>
<protein>
    <submittedName>
        <fullName evidence="2">Uncharacterized protein</fullName>
    </submittedName>
</protein>
<dbReference type="Pfam" id="PF07426">
    <property type="entry name" value="Dynactin_p22"/>
    <property type="match status" value="1"/>
</dbReference>
<dbReference type="GO" id="GO:0005869">
    <property type="term" value="C:dynactin complex"/>
    <property type="evidence" value="ECO:0007669"/>
    <property type="project" value="InterPro"/>
</dbReference>
<dbReference type="Proteomes" id="UP000054549">
    <property type="component" value="Unassembled WGS sequence"/>
</dbReference>
<feature type="compositionally biased region" description="Polar residues" evidence="1">
    <location>
        <begin position="118"/>
        <end position="134"/>
    </location>
</feature>
<feature type="compositionally biased region" description="Polar residues" evidence="1">
    <location>
        <begin position="35"/>
        <end position="45"/>
    </location>
</feature>
<reference evidence="2 3" key="1">
    <citation type="submission" date="2014-04" db="EMBL/GenBank/DDBJ databases">
        <title>Evolutionary Origins and Diversification of the Mycorrhizal Mutualists.</title>
        <authorList>
            <consortium name="DOE Joint Genome Institute"/>
            <consortium name="Mycorrhizal Genomics Consortium"/>
            <person name="Kohler A."/>
            <person name="Kuo A."/>
            <person name="Nagy L.G."/>
            <person name="Floudas D."/>
            <person name="Copeland A."/>
            <person name="Barry K.W."/>
            <person name="Cichocki N."/>
            <person name="Veneault-Fourrey C."/>
            <person name="LaButti K."/>
            <person name="Lindquist E.A."/>
            <person name="Lipzen A."/>
            <person name="Lundell T."/>
            <person name="Morin E."/>
            <person name="Murat C."/>
            <person name="Riley R."/>
            <person name="Ohm R."/>
            <person name="Sun H."/>
            <person name="Tunlid A."/>
            <person name="Henrissat B."/>
            <person name="Grigoriev I.V."/>
            <person name="Hibbett D.S."/>
            <person name="Martin F."/>
        </authorList>
    </citation>
    <scope>NUCLEOTIDE SEQUENCE [LARGE SCALE GENOMIC DNA]</scope>
    <source>
        <strain evidence="2 3">Koide BX008</strain>
    </source>
</reference>
<dbReference type="HOGENOM" id="CLU_052861_0_0_1"/>
<organism evidence="2 3">
    <name type="scientific">Amanita muscaria (strain Koide BX008)</name>
    <dbReference type="NCBI Taxonomy" id="946122"/>
    <lineage>
        <taxon>Eukaryota</taxon>
        <taxon>Fungi</taxon>
        <taxon>Dikarya</taxon>
        <taxon>Basidiomycota</taxon>
        <taxon>Agaricomycotina</taxon>
        <taxon>Agaricomycetes</taxon>
        <taxon>Agaricomycetidae</taxon>
        <taxon>Agaricales</taxon>
        <taxon>Pluteineae</taxon>
        <taxon>Amanitaceae</taxon>
        <taxon>Amanita</taxon>
    </lineage>
</organism>
<dbReference type="InterPro" id="IPR009991">
    <property type="entry name" value="DCTN3"/>
</dbReference>